<dbReference type="CDD" id="cd19165">
    <property type="entry name" value="HemeO"/>
    <property type="match status" value="1"/>
</dbReference>
<dbReference type="Gene3D" id="1.20.910.10">
    <property type="entry name" value="Heme oxygenase-like"/>
    <property type="match status" value="1"/>
</dbReference>
<evidence type="ECO:0000256" key="2">
    <source>
        <dbReference type="ARBA" id="ARBA00022723"/>
    </source>
</evidence>
<feature type="transmembrane region" description="Helical" evidence="5">
    <location>
        <begin position="365"/>
        <end position="386"/>
    </location>
</feature>
<dbReference type="SUPFAM" id="SSF48613">
    <property type="entry name" value="Heme oxygenase-like"/>
    <property type="match status" value="1"/>
</dbReference>
<keyword evidence="2" id="KW-0479">Metal-binding</keyword>
<dbReference type="PANTHER" id="PTHR10720:SF0">
    <property type="entry name" value="HEME OXYGENASE"/>
    <property type="match status" value="1"/>
</dbReference>
<keyword evidence="5" id="KW-0812">Transmembrane</keyword>
<keyword evidence="1" id="KW-0349">Heme</keyword>
<keyword evidence="5" id="KW-0472">Membrane</keyword>
<dbReference type="GO" id="GO:0006788">
    <property type="term" value="P:heme oxidation"/>
    <property type="evidence" value="ECO:0007669"/>
    <property type="project" value="InterPro"/>
</dbReference>
<dbReference type="PANTHER" id="PTHR10720">
    <property type="entry name" value="HEME OXYGENASE"/>
    <property type="match status" value="1"/>
</dbReference>
<dbReference type="RefSeq" id="XP_060454146.1">
    <property type="nucleotide sequence ID" value="XM_060597231.1"/>
</dbReference>
<evidence type="ECO:0000313" key="6">
    <source>
        <dbReference type="EMBL" id="BEI88880.1"/>
    </source>
</evidence>
<keyword evidence="5" id="KW-1133">Transmembrane helix</keyword>
<dbReference type="InterPro" id="IPR016053">
    <property type="entry name" value="Haem_Oase-like"/>
</dbReference>
<dbReference type="GeneID" id="85492751"/>
<name>A0AA48L0Z8_9TREE</name>
<evidence type="ECO:0000256" key="3">
    <source>
        <dbReference type="ARBA" id="ARBA00023004"/>
    </source>
</evidence>
<keyword evidence="7" id="KW-1185">Reference proteome</keyword>
<dbReference type="EMBL" id="AP028213">
    <property type="protein sequence ID" value="BEI88880.1"/>
    <property type="molecule type" value="Genomic_DNA"/>
</dbReference>
<evidence type="ECO:0008006" key="8">
    <source>
        <dbReference type="Google" id="ProtNLM"/>
    </source>
</evidence>
<dbReference type="Proteomes" id="UP001233271">
    <property type="component" value="Chromosome 2"/>
</dbReference>
<gene>
    <name evidence="6" type="ORF">CcaverHIS019_0202420</name>
</gene>
<dbReference type="GO" id="GO:0046872">
    <property type="term" value="F:metal ion binding"/>
    <property type="evidence" value="ECO:0007669"/>
    <property type="project" value="UniProtKB-KW"/>
</dbReference>
<dbReference type="GO" id="GO:0004392">
    <property type="term" value="F:heme oxygenase (decyclizing) activity"/>
    <property type="evidence" value="ECO:0007669"/>
    <property type="project" value="InterPro"/>
</dbReference>
<sequence>MSTATAPRPSANGLTSRANGHANGNGHSNGNGNGKASPLSEGAETPGFVPNAPASVLHSSQVTLQSLLYESGAGDGVNGSVDDWPLPEDLDMSRPVSELLRKGTQRAHTNAENSDGATALTAGKLEMRDALETGLDAHATNPVLAGTYNPKLLARAGTLAADIRFLLKRMGHDDSPVRTDIVPTPPFPLPAFLAEVFTTTAPPLKVYIDRLRELAATPDQAPRLLAHAYVRYLGDLSGGQIIGARLRKAYNLDNLDGRMFYFFDLDGDRTAAETGDETVGDRKKKLFAVKGWYRDGMDGGVGDDKALKVALVKEANLAFILNTHLFSLINPPKPKAVEPRYYETIAAKRAAEEAAKPPKTLKHHLITLVYVIFSVLLGMIIFNVVWPKAEPYVVEYGTPVWETYGAPYFYGSFVPWWNESFVPWWDNHAAPLFARLTVNQRRALF</sequence>
<organism evidence="6 7">
    <name type="scientific">Cutaneotrichosporon cavernicola</name>
    <dbReference type="NCBI Taxonomy" id="279322"/>
    <lineage>
        <taxon>Eukaryota</taxon>
        <taxon>Fungi</taxon>
        <taxon>Dikarya</taxon>
        <taxon>Basidiomycota</taxon>
        <taxon>Agaricomycotina</taxon>
        <taxon>Tremellomycetes</taxon>
        <taxon>Trichosporonales</taxon>
        <taxon>Trichosporonaceae</taxon>
        <taxon>Cutaneotrichosporon</taxon>
    </lineage>
</organism>
<evidence type="ECO:0000256" key="5">
    <source>
        <dbReference type="SAM" id="Phobius"/>
    </source>
</evidence>
<evidence type="ECO:0000256" key="4">
    <source>
        <dbReference type="SAM" id="MobiDB-lite"/>
    </source>
</evidence>
<dbReference type="AlphaFoldDB" id="A0AA48L0Z8"/>
<accession>A0AA48L0Z8</accession>
<dbReference type="InterPro" id="IPR002051">
    <property type="entry name" value="Haem_Oase"/>
</dbReference>
<dbReference type="InterPro" id="IPR016084">
    <property type="entry name" value="Haem_Oase-like_multi-hlx"/>
</dbReference>
<protein>
    <recommendedName>
        <fullName evidence="8">Heme oxygenase-like protein</fullName>
    </recommendedName>
</protein>
<feature type="region of interest" description="Disordered" evidence="4">
    <location>
        <begin position="1"/>
        <end position="52"/>
    </location>
</feature>
<dbReference type="Pfam" id="PF01126">
    <property type="entry name" value="Heme_oxygenase"/>
    <property type="match status" value="1"/>
</dbReference>
<proteinExistence type="predicted"/>
<evidence type="ECO:0000313" key="7">
    <source>
        <dbReference type="Proteomes" id="UP001233271"/>
    </source>
</evidence>
<evidence type="ECO:0000256" key="1">
    <source>
        <dbReference type="ARBA" id="ARBA00022617"/>
    </source>
</evidence>
<reference evidence="6" key="1">
    <citation type="journal article" date="2023" name="BMC Genomics">
        <title>Chromosome-level genome assemblies of Cutaneotrichosporon spp. (Trichosporonales, Basidiomycota) reveal imbalanced evolution between nucleotide sequences and chromosome synteny.</title>
        <authorList>
            <person name="Kobayashi Y."/>
            <person name="Kayamori A."/>
            <person name="Aoki K."/>
            <person name="Shiwa Y."/>
            <person name="Matsutani M."/>
            <person name="Fujita N."/>
            <person name="Sugita T."/>
            <person name="Iwasaki W."/>
            <person name="Tanaka N."/>
            <person name="Takashima M."/>
        </authorList>
    </citation>
    <scope>NUCLEOTIDE SEQUENCE</scope>
    <source>
        <strain evidence="6">HIS019</strain>
    </source>
</reference>
<dbReference type="KEGG" id="ccac:CcaHIS019_0202420"/>
<keyword evidence="3" id="KW-0408">Iron</keyword>